<evidence type="ECO:0000313" key="3">
    <source>
        <dbReference type="Proteomes" id="UP000322245"/>
    </source>
</evidence>
<sequence>MPDETTNPSSTSGSSAVPTTDTSADATSAGSHQNSVLQAFNEAFNEEYKRVQAEYSASL</sequence>
<evidence type="ECO:0000313" key="2">
    <source>
        <dbReference type="EMBL" id="TYJ54763.1"/>
    </source>
</evidence>
<feature type="compositionally biased region" description="Polar residues" evidence="1">
    <location>
        <begin position="1"/>
        <end position="13"/>
    </location>
</feature>
<dbReference type="Proteomes" id="UP000322245">
    <property type="component" value="Unassembled WGS sequence"/>
</dbReference>
<accession>A0A5D3AXF6</accession>
<comment type="caution">
    <text evidence="2">The sequence shown here is derived from an EMBL/GenBank/DDBJ whole genome shotgun (WGS) entry which is preliminary data.</text>
</comment>
<proteinExistence type="predicted"/>
<keyword evidence="3" id="KW-1185">Reference proteome</keyword>
<name>A0A5D3AXF6_9TREE</name>
<dbReference type="EMBL" id="NIDF01000054">
    <property type="protein sequence ID" value="TYJ54763.1"/>
    <property type="molecule type" value="Genomic_DNA"/>
</dbReference>
<feature type="region of interest" description="Disordered" evidence="1">
    <location>
        <begin position="1"/>
        <end position="33"/>
    </location>
</feature>
<feature type="compositionally biased region" description="Low complexity" evidence="1">
    <location>
        <begin position="14"/>
        <end position="29"/>
    </location>
</feature>
<evidence type="ECO:0000256" key="1">
    <source>
        <dbReference type="SAM" id="MobiDB-lite"/>
    </source>
</evidence>
<dbReference type="AlphaFoldDB" id="A0A5D3AXF6"/>
<reference evidence="2 3" key="1">
    <citation type="submission" date="2017-05" db="EMBL/GenBank/DDBJ databases">
        <title>The Genome Sequence of Tsuchiyaea wingfieldii DSM 27421.</title>
        <authorList>
            <person name="Cuomo C."/>
            <person name="Passer A."/>
            <person name="Billmyre B."/>
            <person name="Heitman J."/>
        </authorList>
    </citation>
    <scope>NUCLEOTIDE SEQUENCE [LARGE SCALE GENOMIC DNA]</scope>
    <source>
        <strain evidence="2 3">DSM 27421</strain>
    </source>
</reference>
<protein>
    <submittedName>
        <fullName evidence="2">Uncharacterized protein</fullName>
    </submittedName>
</protein>
<organism evidence="2 3">
    <name type="scientific">Cryptococcus floricola</name>
    <dbReference type="NCBI Taxonomy" id="2591691"/>
    <lineage>
        <taxon>Eukaryota</taxon>
        <taxon>Fungi</taxon>
        <taxon>Dikarya</taxon>
        <taxon>Basidiomycota</taxon>
        <taxon>Agaricomycotina</taxon>
        <taxon>Tremellomycetes</taxon>
        <taxon>Tremellales</taxon>
        <taxon>Cryptococcaceae</taxon>
        <taxon>Cryptococcus</taxon>
    </lineage>
</organism>
<gene>
    <name evidence="2" type="ORF">B9479_004611</name>
</gene>